<evidence type="ECO:0000313" key="4">
    <source>
        <dbReference type="Proteomes" id="UP000437736"/>
    </source>
</evidence>
<feature type="transmembrane region" description="Helical" evidence="2">
    <location>
        <begin position="53"/>
        <end position="73"/>
    </location>
</feature>
<protein>
    <recommendedName>
        <fullName evidence="5">MFS transporter</fullName>
    </recommendedName>
</protein>
<name>A0ABW9QT99_9ACTN</name>
<reference evidence="3 4" key="1">
    <citation type="submission" date="2019-11" db="EMBL/GenBank/DDBJ databases">
        <title>Acidiferrimicrobium australis gen. nov., sp. nov., an acidophilic and obligately heterotrophic, member of the Actinobacteria that catalyses dissimilatory oxido- reduction of iron isolated from metal-rich acidic water in Chile.</title>
        <authorList>
            <person name="Gonzalez D."/>
            <person name="Huber K."/>
            <person name="Hedrich S."/>
            <person name="Rojas-Villalobos C."/>
            <person name="Quatrini R."/>
            <person name="Dinamarca M.A."/>
            <person name="Schwarz A."/>
            <person name="Canales C."/>
            <person name="Nancucheo I."/>
        </authorList>
    </citation>
    <scope>NUCLEOTIDE SEQUENCE [LARGE SCALE GENOMIC DNA]</scope>
    <source>
        <strain evidence="3 4">USS-CCA1</strain>
    </source>
</reference>
<keyword evidence="2" id="KW-0812">Transmembrane</keyword>
<feature type="compositionally biased region" description="Basic residues" evidence="1">
    <location>
        <begin position="80"/>
        <end position="92"/>
    </location>
</feature>
<proteinExistence type="predicted"/>
<evidence type="ECO:0008006" key="5">
    <source>
        <dbReference type="Google" id="ProtNLM"/>
    </source>
</evidence>
<organism evidence="3 4">
    <name type="scientific">Acidiferrimicrobium australe</name>
    <dbReference type="NCBI Taxonomy" id="2664430"/>
    <lineage>
        <taxon>Bacteria</taxon>
        <taxon>Bacillati</taxon>
        <taxon>Actinomycetota</taxon>
        <taxon>Acidimicrobiia</taxon>
        <taxon>Acidimicrobiales</taxon>
        <taxon>Acidimicrobiaceae</taxon>
        <taxon>Acidiferrimicrobium</taxon>
    </lineage>
</organism>
<dbReference type="Proteomes" id="UP000437736">
    <property type="component" value="Unassembled WGS sequence"/>
</dbReference>
<evidence type="ECO:0000256" key="1">
    <source>
        <dbReference type="SAM" id="MobiDB-lite"/>
    </source>
</evidence>
<evidence type="ECO:0000256" key="2">
    <source>
        <dbReference type="SAM" id="Phobius"/>
    </source>
</evidence>
<gene>
    <name evidence="3" type="ORF">GHK86_08375</name>
</gene>
<feature type="region of interest" description="Disordered" evidence="1">
    <location>
        <begin position="79"/>
        <end position="98"/>
    </location>
</feature>
<accession>A0ABW9QT99</accession>
<sequence>MLPVAFISEVFFPAPAEPTWLRQLAAALPVQPFVAGMQAAFSASGSRLGGHGLFVLGCWSIGAVLLALAISRWEPDTLRRQRGARSHTHTARRGVDRR</sequence>
<evidence type="ECO:0000313" key="3">
    <source>
        <dbReference type="EMBL" id="MST32736.1"/>
    </source>
</evidence>
<keyword evidence="4" id="KW-1185">Reference proteome</keyword>
<keyword evidence="2" id="KW-0472">Membrane</keyword>
<keyword evidence="2" id="KW-1133">Transmembrane helix</keyword>
<dbReference type="EMBL" id="WJHE01000373">
    <property type="protein sequence ID" value="MST32736.1"/>
    <property type="molecule type" value="Genomic_DNA"/>
</dbReference>
<comment type="caution">
    <text evidence="3">The sequence shown here is derived from an EMBL/GenBank/DDBJ whole genome shotgun (WGS) entry which is preliminary data.</text>
</comment>